<evidence type="ECO:0000256" key="1">
    <source>
        <dbReference type="SAM" id="MobiDB-lite"/>
    </source>
</evidence>
<sequence>MGAFSEFERSRINSRMSGGRREKVKTGGYSGGLPQFGYASYGHQLVVDERQVEIVKKVFALRGQRWTLHEIADALNKESTTWRGMQLQPKQVSRILEYRSLYRGRYAYAKTETKGRQEAILS</sequence>
<reference evidence="4 5" key="1">
    <citation type="submission" date="2018-09" db="EMBL/GenBank/DDBJ databases">
        <title>Discovery and Ecogenomic Context for Candidatus Cryosericales, a Global Caldiserica Order Active in Thawing Permafrost.</title>
        <authorList>
            <person name="Martinez M.A."/>
            <person name="Woodcroft B.J."/>
            <person name="Ignacio Espinoza J.C."/>
            <person name="Zayed A."/>
            <person name="Singleton C.M."/>
            <person name="Boyd J."/>
            <person name="Li Y.-F."/>
            <person name="Purvine S."/>
            <person name="Maughan H."/>
            <person name="Hodgkins S.B."/>
            <person name="Anderson D."/>
            <person name="Sederholm M."/>
            <person name="Temperton B."/>
            <person name="Saleska S.R."/>
            <person name="Tyson G.W."/>
            <person name="Rich V.I."/>
        </authorList>
    </citation>
    <scope>NUCLEOTIDE SEQUENCE [LARGE SCALE GENOMIC DNA]</scope>
    <source>
        <strain evidence="4 5">SMC7</strain>
    </source>
</reference>
<dbReference type="EMBL" id="QXIS01000033">
    <property type="protein sequence ID" value="RIE05676.1"/>
    <property type="molecule type" value="Genomic_DNA"/>
</dbReference>
<dbReference type="PROSITE" id="PS51736">
    <property type="entry name" value="RECOMBINASES_3"/>
    <property type="match status" value="1"/>
</dbReference>
<evidence type="ECO:0000259" key="2">
    <source>
        <dbReference type="PROSITE" id="PS51736"/>
    </source>
</evidence>
<dbReference type="InterPro" id="IPR038109">
    <property type="entry name" value="DNA_bind_recomb_sf"/>
</dbReference>
<dbReference type="AlphaFoldDB" id="A0A398CQK6"/>
<evidence type="ECO:0000259" key="3">
    <source>
        <dbReference type="PROSITE" id="PS51737"/>
    </source>
</evidence>
<feature type="region of interest" description="Disordered" evidence="1">
    <location>
        <begin position="1"/>
        <end position="27"/>
    </location>
</feature>
<dbReference type="PANTHER" id="PTHR30461:SF23">
    <property type="entry name" value="DNA RECOMBINASE-RELATED"/>
    <property type="match status" value="1"/>
</dbReference>
<gene>
    <name evidence="4" type="ORF">SMC7_05850</name>
</gene>
<feature type="compositionally biased region" description="Basic and acidic residues" evidence="1">
    <location>
        <begin position="1"/>
        <end position="11"/>
    </location>
</feature>
<dbReference type="InterPro" id="IPR011109">
    <property type="entry name" value="DNA_bind_recombinase_dom"/>
</dbReference>
<accession>A0A398CQK6</accession>
<organism evidence="4 5">
    <name type="scientific">Candidatus Cryosericum terrychapinii</name>
    <dbReference type="NCBI Taxonomy" id="2290919"/>
    <lineage>
        <taxon>Bacteria</taxon>
        <taxon>Pseudomonadati</taxon>
        <taxon>Caldisericota/Cryosericota group</taxon>
        <taxon>Candidatus Cryosericota</taxon>
        <taxon>Candidatus Cryosericia</taxon>
        <taxon>Candidatus Cryosericales</taxon>
        <taxon>Candidatus Cryosericaceae</taxon>
        <taxon>Candidatus Cryosericum</taxon>
    </lineage>
</organism>
<dbReference type="Pfam" id="PF07508">
    <property type="entry name" value="Recombinase"/>
    <property type="match status" value="1"/>
</dbReference>
<comment type="caution">
    <text evidence="4">The sequence shown here is derived from an EMBL/GenBank/DDBJ whole genome shotgun (WGS) entry which is preliminary data.</text>
</comment>
<dbReference type="Gene3D" id="3.90.1750.20">
    <property type="entry name" value="Putative Large Serine Recombinase, Chain B, Domain 2"/>
    <property type="match status" value="1"/>
</dbReference>
<dbReference type="GO" id="GO:0003677">
    <property type="term" value="F:DNA binding"/>
    <property type="evidence" value="ECO:0007669"/>
    <property type="project" value="InterPro"/>
</dbReference>
<keyword evidence="5" id="KW-1185">Reference proteome</keyword>
<evidence type="ECO:0008006" key="6">
    <source>
        <dbReference type="Google" id="ProtNLM"/>
    </source>
</evidence>
<dbReference type="Proteomes" id="UP000266328">
    <property type="component" value="Unassembled WGS sequence"/>
</dbReference>
<dbReference type="GO" id="GO:0000150">
    <property type="term" value="F:DNA strand exchange activity"/>
    <property type="evidence" value="ECO:0007669"/>
    <property type="project" value="InterPro"/>
</dbReference>
<dbReference type="InterPro" id="IPR006119">
    <property type="entry name" value="Resolv_N"/>
</dbReference>
<protein>
    <recommendedName>
        <fullName evidence="6">Recombinase domain-containing protein</fullName>
    </recommendedName>
</protein>
<dbReference type="PANTHER" id="PTHR30461">
    <property type="entry name" value="DNA-INVERTASE FROM LAMBDOID PROPHAGE"/>
    <property type="match status" value="1"/>
</dbReference>
<feature type="domain" description="Recombinase" evidence="3">
    <location>
        <begin position="35"/>
        <end position="122"/>
    </location>
</feature>
<dbReference type="PROSITE" id="PS51737">
    <property type="entry name" value="RECOMBINASE_DNA_BIND"/>
    <property type="match status" value="1"/>
</dbReference>
<dbReference type="InterPro" id="IPR050639">
    <property type="entry name" value="SSR_resolvase"/>
</dbReference>
<name>A0A398CQK6_9BACT</name>
<proteinExistence type="predicted"/>
<evidence type="ECO:0000313" key="5">
    <source>
        <dbReference type="Proteomes" id="UP000266328"/>
    </source>
</evidence>
<feature type="domain" description="Resolvase/invertase-type recombinase catalytic" evidence="2">
    <location>
        <begin position="1"/>
        <end position="27"/>
    </location>
</feature>
<dbReference type="OrthoDB" id="9811097at2"/>
<evidence type="ECO:0000313" key="4">
    <source>
        <dbReference type="EMBL" id="RIE05676.1"/>
    </source>
</evidence>